<dbReference type="Gene3D" id="3.90.220.20">
    <property type="entry name" value="DNA methylase specificity domains"/>
    <property type="match status" value="2"/>
</dbReference>
<evidence type="ECO:0000256" key="4">
    <source>
        <dbReference type="SAM" id="Coils"/>
    </source>
</evidence>
<gene>
    <name evidence="7" type="ORF">MTP16_19535</name>
</gene>
<dbReference type="RefSeq" id="WP_243512996.1">
    <property type="nucleotide sequence ID" value="NZ_CP094534.1"/>
</dbReference>
<keyword evidence="7" id="KW-0540">Nuclease</keyword>
<keyword evidence="7" id="KW-0378">Hydrolase</keyword>
<organism evidence="7 8">
    <name type="scientific">Hymenobacter monticola</name>
    <dbReference type="NCBI Taxonomy" id="1705399"/>
    <lineage>
        <taxon>Bacteria</taxon>
        <taxon>Pseudomonadati</taxon>
        <taxon>Bacteroidota</taxon>
        <taxon>Cytophagia</taxon>
        <taxon>Cytophagales</taxon>
        <taxon>Hymenobacteraceae</taxon>
        <taxon>Hymenobacter</taxon>
    </lineage>
</organism>
<evidence type="ECO:0000256" key="3">
    <source>
        <dbReference type="ARBA" id="ARBA00023125"/>
    </source>
</evidence>
<evidence type="ECO:0000313" key="8">
    <source>
        <dbReference type="Proteomes" id="UP000831390"/>
    </source>
</evidence>
<dbReference type="Pfam" id="PF01420">
    <property type="entry name" value="Methylase_S"/>
    <property type="match status" value="1"/>
</dbReference>
<proteinExistence type="inferred from homology"/>
<dbReference type="GO" id="GO:0004519">
    <property type="term" value="F:endonuclease activity"/>
    <property type="evidence" value="ECO:0007669"/>
    <property type="project" value="UniProtKB-KW"/>
</dbReference>
<dbReference type="PANTHER" id="PTHR43140">
    <property type="entry name" value="TYPE-1 RESTRICTION ENZYME ECOKI SPECIFICITY PROTEIN"/>
    <property type="match status" value="1"/>
</dbReference>
<keyword evidence="2" id="KW-0680">Restriction system</keyword>
<sequence length="530" mass="59633">MFFDELRRKYPAKPLRNLLTESKGGSWGSDYFDGGINAKVLRSPDIRFGFIDFEKAEERCFTQKEIDNFNLMDNDVVVIKSNGSLDLVGKSQVFKSDSSFPYVIASNFLLVLRPDQKRIWPAYLDLFLKSPQALAWKFDTQKTTTGLRNLDTKGFLSIEVPLPSTLLEQQQLVEDFEALVKGENLLESQVLFNAYQLCQNLKGIDEEHDQQIVHLTQLRQALLREAMQGQLLPQDPTDEPAALLLKKLQAAKAATGKKGKAGALFEEEVEAVEGPFEIPANWAWCELKELMVSASTGPFGSMLHKHDYVFGGIPLVNPMNIVEGKIVPSEKMTVTPDTKKRLTSYILDAGDIVAARRGEMGRCAIVTDKEDGWLCGTGSFFMKLNKLIDNEYFVRVFRSEYSKNYLLSASVGSTMNNLNHRILNKLLIPLPPLAEQRRIVSKLEQLMQHCDALEQRIRESRRLAEQLLQTALREALAPPVGTEPAEEAELELAEAETSAPPKAKRGRPRRPAFTLENAPPDLFDAIQFDE</sequence>
<comment type="similarity">
    <text evidence="1">Belongs to the type-I restriction system S methylase family.</text>
</comment>
<protein>
    <submittedName>
        <fullName evidence="7">Restriction endonuclease subunit S</fullName>
        <ecNumber evidence="7">3.1.21.-</ecNumber>
    </submittedName>
</protein>
<keyword evidence="7" id="KW-0255">Endonuclease</keyword>
<reference evidence="7 8" key="1">
    <citation type="submission" date="2022-03" db="EMBL/GenBank/DDBJ databases">
        <title>Hymenobactersp. isolated from the air.</title>
        <authorList>
            <person name="Won M."/>
            <person name="Kwon S.-W."/>
        </authorList>
    </citation>
    <scope>NUCLEOTIDE SEQUENCE [LARGE SCALE GENOMIC DNA]</scope>
    <source>
        <strain evidence="7 8">KACC 22596</strain>
    </source>
</reference>
<feature type="coiled-coil region" evidence="4">
    <location>
        <begin position="443"/>
        <end position="470"/>
    </location>
</feature>
<keyword evidence="8" id="KW-1185">Reference proteome</keyword>
<dbReference type="EC" id="3.1.21.-" evidence="7"/>
<dbReference type="PANTHER" id="PTHR43140:SF1">
    <property type="entry name" value="TYPE I RESTRICTION ENZYME ECOKI SPECIFICITY SUBUNIT"/>
    <property type="match status" value="1"/>
</dbReference>
<dbReference type="InterPro" id="IPR000055">
    <property type="entry name" value="Restrct_endonuc_typeI_TRD"/>
</dbReference>
<dbReference type="GO" id="GO:0016787">
    <property type="term" value="F:hydrolase activity"/>
    <property type="evidence" value="ECO:0007669"/>
    <property type="project" value="UniProtKB-KW"/>
</dbReference>
<dbReference type="InterPro" id="IPR044946">
    <property type="entry name" value="Restrct_endonuc_typeI_TRD_sf"/>
</dbReference>
<dbReference type="Proteomes" id="UP000831390">
    <property type="component" value="Chromosome"/>
</dbReference>
<evidence type="ECO:0000256" key="5">
    <source>
        <dbReference type="SAM" id="MobiDB-lite"/>
    </source>
</evidence>
<evidence type="ECO:0000259" key="6">
    <source>
        <dbReference type="Pfam" id="PF01420"/>
    </source>
</evidence>
<keyword evidence="3" id="KW-0238">DNA-binding</keyword>
<dbReference type="SUPFAM" id="SSF116734">
    <property type="entry name" value="DNA methylase specificity domain"/>
    <property type="match status" value="2"/>
</dbReference>
<evidence type="ECO:0000256" key="1">
    <source>
        <dbReference type="ARBA" id="ARBA00010923"/>
    </source>
</evidence>
<keyword evidence="4" id="KW-0175">Coiled coil</keyword>
<name>A0ABY4B2D5_9BACT</name>
<feature type="region of interest" description="Disordered" evidence="5">
    <location>
        <begin position="478"/>
        <end position="530"/>
    </location>
</feature>
<feature type="compositionally biased region" description="Acidic residues" evidence="5">
    <location>
        <begin position="484"/>
        <end position="494"/>
    </location>
</feature>
<dbReference type="InterPro" id="IPR051212">
    <property type="entry name" value="Type-I_RE_S_subunit"/>
</dbReference>
<evidence type="ECO:0000256" key="2">
    <source>
        <dbReference type="ARBA" id="ARBA00022747"/>
    </source>
</evidence>
<evidence type="ECO:0000313" key="7">
    <source>
        <dbReference type="EMBL" id="UOE33305.1"/>
    </source>
</evidence>
<dbReference type="EMBL" id="CP094534">
    <property type="protein sequence ID" value="UOE33305.1"/>
    <property type="molecule type" value="Genomic_DNA"/>
</dbReference>
<feature type="domain" description="Type I restriction modification DNA specificity" evidence="6">
    <location>
        <begin position="309"/>
        <end position="459"/>
    </location>
</feature>
<accession>A0ABY4B2D5</accession>